<dbReference type="OrthoDB" id="6422033at2759"/>
<evidence type="ECO:0000256" key="2">
    <source>
        <dbReference type="ARBA" id="ARBA00010701"/>
    </source>
</evidence>
<proteinExistence type="inferred from homology"/>
<name>A0A1Y3BRR0_EURMA</name>
<keyword evidence="7" id="KW-1185">Reference proteome</keyword>
<evidence type="ECO:0000259" key="5">
    <source>
        <dbReference type="Pfam" id="PF00151"/>
    </source>
</evidence>
<dbReference type="Pfam" id="PF00151">
    <property type="entry name" value="Lipase"/>
    <property type="match status" value="1"/>
</dbReference>
<dbReference type="SUPFAM" id="SSF53474">
    <property type="entry name" value="alpha/beta-Hydrolases"/>
    <property type="match status" value="1"/>
</dbReference>
<dbReference type="GO" id="GO:0016042">
    <property type="term" value="P:lipid catabolic process"/>
    <property type="evidence" value="ECO:0007669"/>
    <property type="project" value="TreeGrafter"/>
</dbReference>
<dbReference type="InterPro" id="IPR029058">
    <property type="entry name" value="AB_hydrolase_fold"/>
</dbReference>
<evidence type="ECO:0000256" key="1">
    <source>
        <dbReference type="ARBA" id="ARBA00004613"/>
    </source>
</evidence>
<comment type="similarity">
    <text evidence="2 4">Belongs to the AB hydrolase superfamily. Lipase family.</text>
</comment>
<evidence type="ECO:0000256" key="4">
    <source>
        <dbReference type="RuleBase" id="RU004262"/>
    </source>
</evidence>
<dbReference type="Proteomes" id="UP000194236">
    <property type="component" value="Unassembled WGS sequence"/>
</dbReference>
<protein>
    <submittedName>
        <fullName evidence="6">Pancreatic lipase-like protein</fullName>
    </submittedName>
</protein>
<dbReference type="InterPro" id="IPR013818">
    <property type="entry name" value="Lipase"/>
</dbReference>
<reference evidence="6 7" key="1">
    <citation type="submission" date="2017-03" db="EMBL/GenBank/DDBJ databases">
        <title>Genome Survey of Euroglyphus maynei.</title>
        <authorList>
            <person name="Arlian L.G."/>
            <person name="Morgan M.S."/>
            <person name="Rider S.D."/>
        </authorList>
    </citation>
    <scope>NUCLEOTIDE SEQUENCE [LARGE SCALE GENOMIC DNA]</scope>
    <source>
        <strain evidence="6">Arlian Lab</strain>
        <tissue evidence="6">Whole body</tissue>
    </source>
</reference>
<dbReference type="GO" id="GO:0016298">
    <property type="term" value="F:lipase activity"/>
    <property type="evidence" value="ECO:0007669"/>
    <property type="project" value="InterPro"/>
</dbReference>
<evidence type="ECO:0000313" key="7">
    <source>
        <dbReference type="Proteomes" id="UP000194236"/>
    </source>
</evidence>
<dbReference type="InterPro" id="IPR000734">
    <property type="entry name" value="TAG_lipase"/>
</dbReference>
<sequence>MKITSEFNHIIGLDPAEPYFQYTDPAVRLDPNDAKFVDVIHSDVASIISGGFGMNQSCGHVDFYPNGGVDQPGCKSQTSIKNVVDYISKEKNIFD</sequence>
<dbReference type="GO" id="GO:0005615">
    <property type="term" value="C:extracellular space"/>
    <property type="evidence" value="ECO:0007669"/>
    <property type="project" value="TreeGrafter"/>
</dbReference>
<accession>A0A1Y3BRR0</accession>
<feature type="non-terminal residue" evidence="6">
    <location>
        <position position="95"/>
    </location>
</feature>
<comment type="caution">
    <text evidence="6">The sequence shown here is derived from an EMBL/GenBank/DDBJ whole genome shotgun (WGS) entry which is preliminary data.</text>
</comment>
<dbReference type="Gene3D" id="3.40.50.1820">
    <property type="entry name" value="alpha/beta hydrolase"/>
    <property type="match status" value="1"/>
</dbReference>
<dbReference type="PANTHER" id="PTHR11610">
    <property type="entry name" value="LIPASE"/>
    <property type="match status" value="1"/>
</dbReference>
<organism evidence="6 7">
    <name type="scientific">Euroglyphus maynei</name>
    <name type="common">Mayne's house dust mite</name>
    <dbReference type="NCBI Taxonomy" id="6958"/>
    <lineage>
        <taxon>Eukaryota</taxon>
        <taxon>Metazoa</taxon>
        <taxon>Ecdysozoa</taxon>
        <taxon>Arthropoda</taxon>
        <taxon>Chelicerata</taxon>
        <taxon>Arachnida</taxon>
        <taxon>Acari</taxon>
        <taxon>Acariformes</taxon>
        <taxon>Sarcoptiformes</taxon>
        <taxon>Astigmata</taxon>
        <taxon>Psoroptidia</taxon>
        <taxon>Analgoidea</taxon>
        <taxon>Pyroglyphidae</taxon>
        <taxon>Pyroglyphinae</taxon>
        <taxon>Euroglyphus</taxon>
    </lineage>
</organism>
<evidence type="ECO:0000313" key="6">
    <source>
        <dbReference type="EMBL" id="OTF82757.1"/>
    </source>
</evidence>
<evidence type="ECO:0000256" key="3">
    <source>
        <dbReference type="ARBA" id="ARBA00022525"/>
    </source>
</evidence>
<dbReference type="EMBL" id="MUJZ01006874">
    <property type="protein sequence ID" value="OTF82757.1"/>
    <property type="molecule type" value="Genomic_DNA"/>
</dbReference>
<dbReference type="AlphaFoldDB" id="A0A1Y3BRR0"/>
<keyword evidence="3" id="KW-0964">Secreted</keyword>
<feature type="domain" description="Lipase" evidence="5">
    <location>
        <begin position="4"/>
        <end position="83"/>
    </location>
</feature>
<comment type="subcellular location">
    <subcellularLocation>
        <location evidence="1">Secreted</location>
    </subcellularLocation>
</comment>
<gene>
    <name evidence="6" type="ORF">BLA29_013017</name>
</gene>